<proteinExistence type="predicted"/>
<evidence type="ECO:0000313" key="3">
    <source>
        <dbReference type="Proteomes" id="UP000179920"/>
    </source>
</evidence>
<name>A0A1K0FVJ4_9BASI</name>
<evidence type="ECO:0000256" key="1">
    <source>
        <dbReference type="SAM" id="MobiDB-lite"/>
    </source>
</evidence>
<evidence type="ECO:0000313" key="2">
    <source>
        <dbReference type="EMBL" id="SAM61648.1"/>
    </source>
</evidence>
<feature type="compositionally biased region" description="Polar residues" evidence="1">
    <location>
        <begin position="93"/>
        <end position="102"/>
    </location>
</feature>
<sequence>MARNQRVAVLYWLQNVGKDTTQTDLAESTTLYGSPLPLTTRLLADHCSTFEGGLYSTQAHLDAAGYSSLSDFFNSTKKAELCGLLHPSKRAKASNNSTATSYTPTPRKTKMTKRELRLEQHRSASPEEVVTSIDPSEGLGPYPEYQAHCATASRNADKRSTSESAHVIDGVSHEVSCIRTDVSRAYVPTQSCASNERIAEIKGDEDALTKVLNTLRSQRLSTPVIVQSNQRFIGEATPAKLGPEAEAVAYPDNDVRDPEESEDTIRLISPKKRVEPSHEASSRRILELAARLNA</sequence>
<organism evidence="2 3">
    <name type="scientific">Ustilago bromivora</name>
    <dbReference type="NCBI Taxonomy" id="307758"/>
    <lineage>
        <taxon>Eukaryota</taxon>
        <taxon>Fungi</taxon>
        <taxon>Dikarya</taxon>
        <taxon>Basidiomycota</taxon>
        <taxon>Ustilaginomycotina</taxon>
        <taxon>Ustilaginomycetes</taxon>
        <taxon>Ustilaginales</taxon>
        <taxon>Ustilaginaceae</taxon>
        <taxon>Ustilago</taxon>
    </lineage>
</organism>
<dbReference type="EMBL" id="LT558117">
    <property type="protein sequence ID" value="SAM61648.1"/>
    <property type="molecule type" value="Genomic_DNA"/>
</dbReference>
<feature type="compositionally biased region" description="Basic and acidic residues" evidence="1">
    <location>
        <begin position="272"/>
        <end position="282"/>
    </location>
</feature>
<feature type="region of interest" description="Disordered" evidence="1">
    <location>
        <begin position="249"/>
        <end position="282"/>
    </location>
</feature>
<feature type="region of interest" description="Disordered" evidence="1">
    <location>
        <begin position="93"/>
        <end position="113"/>
    </location>
</feature>
<gene>
    <name evidence="2" type="ORF">UBRO_20137</name>
</gene>
<accession>A0A1K0FVJ4</accession>
<dbReference type="AlphaFoldDB" id="A0A1K0FVJ4"/>
<feature type="region of interest" description="Disordered" evidence="1">
    <location>
        <begin position="118"/>
        <end position="137"/>
    </location>
</feature>
<protein>
    <submittedName>
        <fullName evidence="2">Uncharacterized protein</fullName>
    </submittedName>
</protein>
<reference evidence="3" key="1">
    <citation type="submission" date="2016-04" db="EMBL/GenBank/DDBJ databases">
        <authorList>
            <person name="Guldener U."/>
            <person name="Guldener U."/>
        </authorList>
    </citation>
    <scope>NUCLEOTIDE SEQUENCE [LARGE SCALE GENOMIC DNA]</scope>
    <source>
        <strain evidence="3">UB2112</strain>
    </source>
</reference>
<dbReference type="Proteomes" id="UP000179920">
    <property type="component" value="Chromosome I"/>
</dbReference>